<dbReference type="GO" id="GO:0005737">
    <property type="term" value="C:cytoplasm"/>
    <property type="evidence" value="ECO:0007669"/>
    <property type="project" value="TreeGrafter"/>
</dbReference>
<dbReference type="PANTHER" id="PTHR19288">
    <property type="entry name" value="4-NITROPHENYLPHOSPHATASE-RELATED"/>
    <property type="match status" value="1"/>
</dbReference>
<dbReference type="EMBL" id="AHJE01000018">
    <property type="protein sequence ID" value="EHP43469.1"/>
    <property type="molecule type" value="Genomic_DNA"/>
</dbReference>
<dbReference type="InterPro" id="IPR023214">
    <property type="entry name" value="HAD_sf"/>
</dbReference>
<sequence length="261" mass="28176">MRSPWHDPAWHYIIDLDGTLIRDGAAMPGAAALLEALHGRYAIVSNNSTDTAVSMARKLRKMGLVVAPAQLVLAGEMTVNWLWQTSPGARVYLLGSPVLRRYAQRVGCRLVEQNPDVVLLALDRAFNYRKLLLAVNVLRTGARLIVTNPDLSHPGGNGWRVPETGALLAAVLACADVRPVSIIGKPSDVLFREGLRRLRAKPAQTLMIGDNPATDAAGAVAMGMSYLLLGTGPEAEAETPAQLLETWGTRRTHLHPDISSV</sequence>
<organism evidence="1 2">
    <name type="scientific">Cupriavidus basilensis OR16</name>
    <dbReference type="NCBI Taxonomy" id="1127483"/>
    <lineage>
        <taxon>Bacteria</taxon>
        <taxon>Pseudomonadati</taxon>
        <taxon>Pseudomonadota</taxon>
        <taxon>Betaproteobacteria</taxon>
        <taxon>Burkholderiales</taxon>
        <taxon>Burkholderiaceae</taxon>
        <taxon>Cupriavidus</taxon>
    </lineage>
</organism>
<dbReference type="AlphaFoldDB" id="H1S1X5"/>
<dbReference type="InterPro" id="IPR036412">
    <property type="entry name" value="HAD-like_sf"/>
</dbReference>
<proteinExistence type="predicted"/>
<dbReference type="InterPro" id="IPR006357">
    <property type="entry name" value="HAD-SF_hydro_IIA"/>
</dbReference>
<name>H1S1X5_9BURK</name>
<dbReference type="NCBIfam" id="TIGR01460">
    <property type="entry name" value="HAD-SF-IIA"/>
    <property type="match status" value="1"/>
</dbReference>
<dbReference type="Proteomes" id="UP000005808">
    <property type="component" value="Unassembled WGS sequence"/>
</dbReference>
<evidence type="ECO:0000313" key="2">
    <source>
        <dbReference type="Proteomes" id="UP000005808"/>
    </source>
</evidence>
<dbReference type="Pfam" id="PF13344">
    <property type="entry name" value="Hydrolase_6"/>
    <property type="match status" value="1"/>
</dbReference>
<protein>
    <submittedName>
        <fullName evidence="1">Haloacid dehalogenase-like hydrolase family protein</fullName>
    </submittedName>
</protein>
<dbReference type="GO" id="GO:0016791">
    <property type="term" value="F:phosphatase activity"/>
    <property type="evidence" value="ECO:0007669"/>
    <property type="project" value="TreeGrafter"/>
</dbReference>
<keyword evidence="1" id="KW-0378">Hydrolase</keyword>
<evidence type="ECO:0000313" key="1">
    <source>
        <dbReference type="EMBL" id="EHP43469.1"/>
    </source>
</evidence>
<dbReference type="PANTHER" id="PTHR19288:SF46">
    <property type="entry name" value="HALOACID DEHALOGENASE-LIKE HYDROLASE DOMAIN-CONTAINING PROTEIN 2"/>
    <property type="match status" value="1"/>
</dbReference>
<comment type="caution">
    <text evidence="1">The sequence shown here is derived from an EMBL/GenBank/DDBJ whole genome shotgun (WGS) entry which is preliminary data.</text>
</comment>
<dbReference type="Gene3D" id="3.40.50.1000">
    <property type="entry name" value="HAD superfamily/HAD-like"/>
    <property type="match status" value="2"/>
</dbReference>
<dbReference type="PATRIC" id="fig|1127483.3.peg.1680"/>
<reference evidence="1 2" key="1">
    <citation type="journal article" date="2012" name="J. Bacteriol.">
        <title>De Novo Genome Project of Cupriavidus basilensis OR16.</title>
        <authorList>
            <person name="Cserhati M."/>
            <person name="Kriszt B."/>
            <person name="Szoboszlay S."/>
            <person name="Toth A."/>
            <person name="Szabo I."/>
            <person name="Tancsics A."/>
            <person name="Nagy I."/>
            <person name="Horvath B."/>
            <person name="Nagy I."/>
            <person name="Kukolya J."/>
        </authorList>
    </citation>
    <scope>NUCLEOTIDE SEQUENCE [LARGE SCALE GENOMIC DNA]</scope>
    <source>
        <strain evidence="1 2">OR16</strain>
    </source>
</reference>
<gene>
    <name evidence="1" type="ORF">OR16_08387</name>
</gene>
<dbReference type="SUPFAM" id="SSF56784">
    <property type="entry name" value="HAD-like"/>
    <property type="match status" value="1"/>
</dbReference>
<dbReference type="Pfam" id="PF13242">
    <property type="entry name" value="Hydrolase_like"/>
    <property type="match status" value="1"/>
</dbReference>
<accession>H1S1X5</accession>